<dbReference type="GO" id="GO:0000156">
    <property type="term" value="F:phosphorelay response regulator activity"/>
    <property type="evidence" value="ECO:0007669"/>
    <property type="project" value="InterPro"/>
</dbReference>
<feature type="transmembrane region" description="Helical" evidence="1">
    <location>
        <begin position="21"/>
        <end position="38"/>
    </location>
</feature>
<feature type="transmembrane region" description="Helical" evidence="1">
    <location>
        <begin position="50"/>
        <end position="76"/>
    </location>
</feature>
<sequence length="277" mass="31597">MHRFTEFLYSKCPLQANVSSLRSLLALGTGIFILLYLFQPFGISNYSGSIFLMCLGVGILSSCVQGLCSLLFLGIPRRKKGFVTNGDVLIYSVAIELAMAFSMTIYASFCFKVPLSWQLFLVFFYWTFLIWLLVTGISTLISYNRMLHNRLEEVKVKTNEEQVGIMITLHDQNLRGEDLSLPINNLLYIEAQKNNALVCYVACDKIERRELRTTLTALKADLPYDNIFQCHRSFLVNINNIESAKGNSNGYLLRFKVCRDTIPVSRTFVPSLRKYLS</sequence>
<dbReference type="EMBL" id="VVIQ01000001">
    <property type="protein sequence ID" value="MUL26997.1"/>
    <property type="molecule type" value="Genomic_DNA"/>
</dbReference>
<proteinExistence type="predicted"/>
<keyword evidence="4" id="KW-1185">Reference proteome</keyword>
<organism evidence="3 4">
    <name type="scientific">Prevotella vespertina</name>
    <dbReference type="NCBI Taxonomy" id="2608404"/>
    <lineage>
        <taxon>Bacteria</taxon>
        <taxon>Pseudomonadati</taxon>
        <taxon>Bacteroidota</taxon>
        <taxon>Bacteroidia</taxon>
        <taxon>Bacteroidales</taxon>
        <taxon>Prevotellaceae</taxon>
        <taxon>Prevotella</taxon>
    </lineage>
</organism>
<dbReference type="GO" id="GO:0003677">
    <property type="term" value="F:DNA binding"/>
    <property type="evidence" value="ECO:0007669"/>
    <property type="project" value="InterPro"/>
</dbReference>
<accession>A0A7C9LCN5</accession>
<evidence type="ECO:0000259" key="2">
    <source>
        <dbReference type="PROSITE" id="PS50930"/>
    </source>
</evidence>
<evidence type="ECO:0000313" key="4">
    <source>
        <dbReference type="Proteomes" id="UP000482295"/>
    </source>
</evidence>
<dbReference type="Gene3D" id="2.40.50.1020">
    <property type="entry name" value="LytTr DNA-binding domain"/>
    <property type="match status" value="1"/>
</dbReference>
<dbReference type="PANTHER" id="PTHR37299:SF4">
    <property type="entry name" value="TRANSCRIPTIONAL REGULATOR"/>
    <property type="match status" value="1"/>
</dbReference>
<dbReference type="SMART" id="SM00850">
    <property type="entry name" value="LytTR"/>
    <property type="match status" value="1"/>
</dbReference>
<dbReference type="Pfam" id="PF04397">
    <property type="entry name" value="LytTR"/>
    <property type="match status" value="1"/>
</dbReference>
<reference evidence="3 4" key="1">
    <citation type="submission" date="2019-09" db="EMBL/GenBank/DDBJ databases">
        <title>Prevotella A2879 sp. nov., isolated from an abscess of a patient.</title>
        <authorList>
            <person name="Buhl M."/>
            <person name="Oberhettinger P."/>
        </authorList>
    </citation>
    <scope>NUCLEOTIDE SEQUENCE [LARGE SCALE GENOMIC DNA]</scope>
    <source>
        <strain evidence="3 4">A2879</strain>
    </source>
</reference>
<keyword evidence="1" id="KW-1133">Transmembrane helix</keyword>
<dbReference type="Proteomes" id="UP000482295">
    <property type="component" value="Unassembled WGS sequence"/>
</dbReference>
<evidence type="ECO:0000313" key="3">
    <source>
        <dbReference type="EMBL" id="MUL26997.1"/>
    </source>
</evidence>
<protein>
    <submittedName>
        <fullName evidence="3">Response regulator transcription factor</fullName>
    </submittedName>
</protein>
<dbReference type="AlphaFoldDB" id="A0A7C9LCN5"/>
<gene>
    <name evidence="3" type="ORF">F0475_01350</name>
</gene>
<feature type="domain" description="HTH LytTR-type" evidence="2">
    <location>
        <begin position="174"/>
        <end position="277"/>
    </location>
</feature>
<dbReference type="InterPro" id="IPR007492">
    <property type="entry name" value="LytTR_DNA-bd_dom"/>
</dbReference>
<evidence type="ECO:0000256" key="1">
    <source>
        <dbReference type="SAM" id="Phobius"/>
    </source>
</evidence>
<name>A0A7C9LCN5_9BACT</name>
<keyword evidence="1" id="KW-0472">Membrane</keyword>
<dbReference type="RefSeq" id="WP_155715053.1">
    <property type="nucleotide sequence ID" value="NZ_VVIQ01000001.1"/>
</dbReference>
<dbReference type="PROSITE" id="PS50930">
    <property type="entry name" value="HTH_LYTTR"/>
    <property type="match status" value="1"/>
</dbReference>
<dbReference type="InterPro" id="IPR046947">
    <property type="entry name" value="LytR-like"/>
</dbReference>
<feature type="transmembrane region" description="Helical" evidence="1">
    <location>
        <begin position="88"/>
        <end position="109"/>
    </location>
</feature>
<feature type="transmembrane region" description="Helical" evidence="1">
    <location>
        <begin position="115"/>
        <end position="141"/>
    </location>
</feature>
<dbReference type="PANTHER" id="PTHR37299">
    <property type="entry name" value="TRANSCRIPTIONAL REGULATOR-RELATED"/>
    <property type="match status" value="1"/>
</dbReference>
<comment type="caution">
    <text evidence="3">The sequence shown here is derived from an EMBL/GenBank/DDBJ whole genome shotgun (WGS) entry which is preliminary data.</text>
</comment>
<keyword evidence="1" id="KW-0812">Transmembrane</keyword>